<dbReference type="Proteomes" id="UP000183447">
    <property type="component" value="Unassembled WGS sequence"/>
</dbReference>
<comment type="subcellular location">
    <subcellularLocation>
        <location evidence="1">Membrane</location>
        <topology evidence="1">Multi-pass membrane protein</topology>
    </subcellularLocation>
</comment>
<feature type="domain" description="EamA" evidence="7">
    <location>
        <begin position="153"/>
        <end position="281"/>
    </location>
</feature>
<feature type="transmembrane region" description="Helical" evidence="6">
    <location>
        <begin position="40"/>
        <end position="60"/>
    </location>
</feature>
<evidence type="ECO:0000256" key="3">
    <source>
        <dbReference type="ARBA" id="ARBA00022692"/>
    </source>
</evidence>
<dbReference type="STRING" id="665118.SAMN02983003_2213"/>
<evidence type="ECO:0000256" key="4">
    <source>
        <dbReference type="ARBA" id="ARBA00022989"/>
    </source>
</evidence>
<evidence type="ECO:0000256" key="2">
    <source>
        <dbReference type="ARBA" id="ARBA00009853"/>
    </source>
</evidence>
<dbReference type="Pfam" id="PF00892">
    <property type="entry name" value="EamA"/>
    <property type="match status" value="2"/>
</dbReference>
<evidence type="ECO:0000256" key="6">
    <source>
        <dbReference type="SAM" id="Phobius"/>
    </source>
</evidence>
<evidence type="ECO:0000313" key="8">
    <source>
        <dbReference type="EMBL" id="SFZ84788.1"/>
    </source>
</evidence>
<evidence type="ECO:0000256" key="5">
    <source>
        <dbReference type="ARBA" id="ARBA00023136"/>
    </source>
</evidence>
<keyword evidence="3 6" id="KW-0812">Transmembrane</keyword>
<gene>
    <name evidence="8" type="ORF">SAMN02983003_2213</name>
</gene>
<feature type="transmembrane region" description="Helical" evidence="6">
    <location>
        <begin position="184"/>
        <end position="203"/>
    </location>
</feature>
<protein>
    <submittedName>
        <fullName evidence="8">EamA domain-containing membrane protein RarD</fullName>
    </submittedName>
</protein>
<proteinExistence type="inferred from homology"/>
<dbReference type="GO" id="GO:0016020">
    <property type="term" value="C:membrane"/>
    <property type="evidence" value="ECO:0007669"/>
    <property type="project" value="UniProtKB-SubCell"/>
</dbReference>
<dbReference type="PANTHER" id="PTHR22911">
    <property type="entry name" value="ACYL-MALONYL CONDENSING ENZYME-RELATED"/>
    <property type="match status" value="1"/>
</dbReference>
<name>A0A1K2HYA7_9HYPH</name>
<dbReference type="EMBL" id="FPKU01000002">
    <property type="protein sequence ID" value="SFZ84788.1"/>
    <property type="molecule type" value="Genomic_DNA"/>
</dbReference>
<feature type="transmembrane region" description="Helical" evidence="6">
    <location>
        <begin position="236"/>
        <end position="259"/>
    </location>
</feature>
<feature type="transmembrane region" description="Helical" evidence="6">
    <location>
        <begin position="80"/>
        <end position="101"/>
    </location>
</feature>
<comment type="similarity">
    <text evidence="2">Belongs to the drug/metabolite transporter (DMT) superfamily. 10 TMS drug/metabolite exporter (DME) (TC 2.A.7.3) family.</text>
</comment>
<dbReference type="RefSeq" id="WP_072342686.1">
    <property type="nucleotide sequence ID" value="NZ_FPKU01000002.1"/>
</dbReference>
<dbReference type="InterPro" id="IPR000620">
    <property type="entry name" value="EamA_dom"/>
</dbReference>
<evidence type="ECO:0000313" key="9">
    <source>
        <dbReference type="Proteomes" id="UP000183447"/>
    </source>
</evidence>
<feature type="transmembrane region" description="Helical" evidence="6">
    <location>
        <begin position="265"/>
        <end position="284"/>
    </location>
</feature>
<dbReference type="InterPro" id="IPR037185">
    <property type="entry name" value="EmrE-like"/>
</dbReference>
<feature type="domain" description="EamA" evidence="7">
    <location>
        <begin position="13"/>
        <end position="144"/>
    </location>
</feature>
<feature type="transmembrane region" description="Helical" evidence="6">
    <location>
        <begin position="209"/>
        <end position="229"/>
    </location>
</feature>
<dbReference type="SUPFAM" id="SSF103481">
    <property type="entry name" value="Multidrug resistance efflux transporter EmrE"/>
    <property type="match status" value="2"/>
</dbReference>
<organism evidence="8 9">
    <name type="scientific">Devosia enhydra</name>
    <dbReference type="NCBI Taxonomy" id="665118"/>
    <lineage>
        <taxon>Bacteria</taxon>
        <taxon>Pseudomonadati</taxon>
        <taxon>Pseudomonadota</taxon>
        <taxon>Alphaproteobacteria</taxon>
        <taxon>Hyphomicrobiales</taxon>
        <taxon>Devosiaceae</taxon>
        <taxon>Devosia</taxon>
    </lineage>
</organism>
<dbReference type="PANTHER" id="PTHR22911:SF6">
    <property type="entry name" value="SOLUTE CARRIER FAMILY 35 MEMBER G1"/>
    <property type="match status" value="1"/>
</dbReference>
<feature type="transmembrane region" description="Helical" evidence="6">
    <location>
        <begin position="130"/>
        <end position="147"/>
    </location>
</feature>
<evidence type="ECO:0000259" key="7">
    <source>
        <dbReference type="Pfam" id="PF00892"/>
    </source>
</evidence>
<keyword evidence="4 6" id="KW-1133">Transmembrane helix</keyword>
<reference evidence="8 9" key="1">
    <citation type="submission" date="2016-11" db="EMBL/GenBank/DDBJ databases">
        <authorList>
            <person name="Jaros S."/>
            <person name="Januszkiewicz K."/>
            <person name="Wedrychowicz H."/>
        </authorList>
    </citation>
    <scope>NUCLEOTIDE SEQUENCE [LARGE SCALE GENOMIC DNA]</scope>
    <source>
        <strain evidence="8 9">ATCC 23634</strain>
    </source>
</reference>
<keyword evidence="9" id="KW-1185">Reference proteome</keyword>
<dbReference type="AlphaFoldDB" id="A0A1K2HYA7"/>
<accession>A0A1K2HYA7</accession>
<keyword evidence="5 6" id="KW-0472">Membrane</keyword>
<feature type="transmembrane region" description="Helical" evidence="6">
    <location>
        <begin position="153"/>
        <end position="172"/>
    </location>
</feature>
<feature type="transmembrane region" description="Helical" evidence="6">
    <location>
        <begin position="12"/>
        <end position="34"/>
    </location>
</feature>
<sequence>MTTTTPQPTSDRLGIIWLLTDMAIVTVMTVVVKIQGATYPAIQLVFIRSLVGLVAILPIVWRQRAAIAGTQRPGRHIFRVFCNAVAITGNFAALAALPLALANAIGFIRPIVVMLLALVLLAEKIGPMRWLGAGIGLCGALLMVSPGSTEWSWGLVAAFASVMFGSLATIQIRALKAENTMTMMLFYTVGLAIFTGLPAWYFWQPVAWGDWPALLLIGVMAQLAQFFYLKAYQSTAVGVLSPFTYLSVVFASTAGFVAFGEIPSWQTLVGVLIIISGLALANHFERRDKAQ</sequence>
<evidence type="ECO:0000256" key="1">
    <source>
        <dbReference type="ARBA" id="ARBA00004141"/>
    </source>
</evidence>
<dbReference type="OrthoDB" id="9815809at2"/>
<feature type="transmembrane region" description="Helical" evidence="6">
    <location>
        <begin position="107"/>
        <end position="123"/>
    </location>
</feature>